<accession>A0A2A6CS75</accession>
<protein>
    <submittedName>
        <fullName evidence="1">Uncharacterized protein</fullName>
    </submittedName>
</protein>
<dbReference type="EnsemblMetazoa" id="PPA44636.1">
    <property type="protein sequence ID" value="PPA44636.1"/>
    <property type="gene ID" value="WBGene00283005"/>
</dbReference>
<dbReference type="AlphaFoldDB" id="A0A2A6CS75"/>
<reference evidence="2" key="1">
    <citation type="journal article" date="2008" name="Nat. Genet.">
        <title>The Pristionchus pacificus genome provides a unique perspective on nematode lifestyle and parasitism.</title>
        <authorList>
            <person name="Dieterich C."/>
            <person name="Clifton S.W."/>
            <person name="Schuster L.N."/>
            <person name="Chinwalla A."/>
            <person name="Delehaunty K."/>
            <person name="Dinkelacker I."/>
            <person name="Fulton L."/>
            <person name="Fulton R."/>
            <person name="Godfrey J."/>
            <person name="Minx P."/>
            <person name="Mitreva M."/>
            <person name="Roeseler W."/>
            <person name="Tian H."/>
            <person name="Witte H."/>
            <person name="Yang S.P."/>
            <person name="Wilson R.K."/>
            <person name="Sommer R.J."/>
        </authorList>
    </citation>
    <scope>NUCLEOTIDE SEQUENCE [LARGE SCALE GENOMIC DNA]</scope>
    <source>
        <strain evidence="2">PS312</strain>
    </source>
</reference>
<keyword evidence="2" id="KW-1185">Reference proteome</keyword>
<gene>
    <name evidence="1" type="primary">WBGene00283005</name>
</gene>
<proteinExistence type="predicted"/>
<reference evidence="1" key="2">
    <citation type="submission" date="2022-06" db="UniProtKB">
        <authorList>
            <consortium name="EnsemblMetazoa"/>
        </authorList>
    </citation>
    <scope>IDENTIFICATION</scope>
    <source>
        <strain evidence="1">PS312</strain>
    </source>
</reference>
<evidence type="ECO:0000313" key="1">
    <source>
        <dbReference type="EnsemblMetazoa" id="PPA44636.1"/>
    </source>
</evidence>
<organism evidence="1 2">
    <name type="scientific">Pristionchus pacificus</name>
    <name type="common">Parasitic nematode worm</name>
    <dbReference type="NCBI Taxonomy" id="54126"/>
    <lineage>
        <taxon>Eukaryota</taxon>
        <taxon>Metazoa</taxon>
        <taxon>Ecdysozoa</taxon>
        <taxon>Nematoda</taxon>
        <taxon>Chromadorea</taxon>
        <taxon>Rhabditida</taxon>
        <taxon>Rhabditina</taxon>
        <taxon>Diplogasteromorpha</taxon>
        <taxon>Diplogasteroidea</taxon>
        <taxon>Neodiplogasteridae</taxon>
        <taxon>Pristionchus</taxon>
    </lineage>
</organism>
<accession>A0A8R1Z792</accession>
<name>A0A2A6CS75_PRIPA</name>
<dbReference type="Proteomes" id="UP000005239">
    <property type="component" value="Unassembled WGS sequence"/>
</dbReference>
<sequence length="83" mass="10029">MVWAEMYSTEGKNGMDSAIAHDQIGNVNYYFERDECGMKSMIHGDVFKLRSRTREWEEKEKRRRRYWKKGGREPRIRRNGNAQ</sequence>
<evidence type="ECO:0000313" key="2">
    <source>
        <dbReference type="Proteomes" id="UP000005239"/>
    </source>
</evidence>